<gene>
    <name evidence="1" type="ORF">Tci_643641</name>
</gene>
<name>A0A699K6H7_TANCI</name>
<organism evidence="1">
    <name type="scientific">Tanacetum cinerariifolium</name>
    <name type="common">Dalmatian daisy</name>
    <name type="synonym">Chrysanthemum cinerariifolium</name>
    <dbReference type="NCBI Taxonomy" id="118510"/>
    <lineage>
        <taxon>Eukaryota</taxon>
        <taxon>Viridiplantae</taxon>
        <taxon>Streptophyta</taxon>
        <taxon>Embryophyta</taxon>
        <taxon>Tracheophyta</taxon>
        <taxon>Spermatophyta</taxon>
        <taxon>Magnoliopsida</taxon>
        <taxon>eudicotyledons</taxon>
        <taxon>Gunneridae</taxon>
        <taxon>Pentapetalae</taxon>
        <taxon>asterids</taxon>
        <taxon>campanulids</taxon>
        <taxon>Asterales</taxon>
        <taxon>Asteraceae</taxon>
        <taxon>Asteroideae</taxon>
        <taxon>Anthemideae</taxon>
        <taxon>Anthemidinae</taxon>
        <taxon>Tanacetum</taxon>
    </lineage>
</organism>
<comment type="caution">
    <text evidence="1">The sequence shown here is derived from an EMBL/GenBank/DDBJ whole genome shotgun (WGS) entry which is preliminary data.</text>
</comment>
<evidence type="ECO:0000313" key="1">
    <source>
        <dbReference type="EMBL" id="GFA71669.1"/>
    </source>
</evidence>
<evidence type="ECO:0008006" key="2">
    <source>
        <dbReference type="Google" id="ProtNLM"/>
    </source>
</evidence>
<reference evidence="1" key="1">
    <citation type="journal article" date="2019" name="Sci. Rep.">
        <title>Draft genome of Tanacetum cinerariifolium, the natural source of mosquito coil.</title>
        <authorList>
            <person name="Yamashiro T."/>
            <person name="Shiraishi A."/>
            <person name="Satake H."/>
            <person name="Nakayama K."/>
        </authorList>
    </citation>
    <scope>NUCLEOTIDE SEQUENCE</scope>
</reference>
<dbReference type="AlphaFoldDB" id="A0A699K6H7"/>
<protein>
    <recommendedName>
        <fullName evidence="2">Gag-Pol polyprotein</fullName>
    </recommendedName>
</protein>
<feature type="non-terminal residue" evidence="1">
    <location>
        <position position="121"/>
    </location>
</feature>
<dbReference type="EMBL" id="BKCJ010474463">
    <property type="protein sequence ID" value="GFA71669.1"/>
    <property type="molecule type" value="Genomic_DNA"/>
</dbReference>
<sequence length="121" mass="13885">MGQSIQTVHMFGKKPNKVYDPFLKVGLSYQNLKRHKKAIAVQPKMYDGERIQSTKLITDSPDSEETLKSAKESQLKMKDKMIQLNYEKLNAVYETFVPQQEIPIEQTYFSTPSTPNVPSES</sequence>
<proteinExistence type="predicted"/>
<accession>A0A699K6H7</accession>